<dbReference type="EMBL" id="JBGOSP010000003">
    <property type="protein sequence ID" value="MFA3836180.1"/>
    <property type="molecule type" value="Genomic_DNA"/>
</dbReference>
<name>A0ABV4SE20_9ACTN</name>
<evidence type="ECO:0000313" key="1">
    <source>
        <dbReference type="EMBL" id="MFA3836180.1"/>
    </source>
</evidence>
<dbReference type="Proteomes" id="UP001571476">
    <property type="component" value="Unassembled WGS sequence"/>
</dbReference>
<keyword evidence="2" id="KW-1185">Reference proteome</keyword>
<gene>
    <name evidence="1" type="ORF">ACEG43_08315</name>
</gene>
<reference evidence="1 2" key="1">
    <citation type="submission" date="2024-08" db="EMBL/GenBank/DDBJ databases">
        <title>Genome sequence of Streptomyces aureus CACIA-1.46HGO.</title>
        <authorList>
            <person name="Evangelista-Martinez Z."/>
        </authorList>
    </citation>
    <scope>NUCLEOTIDE SEQUENCE [LARGE SCALE GENOMIC DNA]</scope>
    <source>
        <strain evidence="1 2">CACIA-1.46HGO</strain>
    </source>
</reference>
<sequence length="314" mass="35728">MRRLRRYLGAGRRRIRARLAALRTWLMTRVFLPRRSGSAALLRYAALLDGQTLNLHAELPDSLPSVDRAQLLVRRRRRRHRVPVTVYESGDRLLMDAAVLFGDEAGGLPLTRGRWKLRLRVTAGRRSRTLPLVLWDIPMPTSGPTQAMKASPLTGDRYRVSRTVRGDLRVVCSAATPAAELANVHVEHARVEVDLYLFGVWAEEPVAEFVAAGRSVDRPLFEVVPGLWRVDVPLAEMVPEPGRRQHWDVMVHAEGHHRPLRLARRLHDVRDPDRVFGMRKIMVAPQRQQLMVVEPRYTPAGNFRLTCDRGAEGK</sequence>
<comment type="caution">
    <text evidence="1">The sequence shown here is derived from an EMBL/GenBank/DDBJ whole genome shotgun (WGS) entry which is preliminary data.</text>
</comment>
<proteinExistence type="predicted"/>
<protein>
    <submittedName>
        <fullName evidence="1">Uncharacterized protein</fullName>
    </submittedName>
</protein>
<accession>A0ABV4SE20</accession>
<dbReference type="RefSeq" id="WP_372562036.1">
    <property type="nucleotide sequence ID" value="NZ_JBGOSP010000003.1"/>
</dbReference>
<organism evidence="1 2">
    <name type="scientific">Streptomyces aureus</name>
    <dbReference type="NCBI Taxonomy" id="193461"/>
    <lineage>
        <taxon>Bacteria</taxon>
        <taxon>Bacillati</taxon>
        <taxon>Actinomycetota</taxon>
        <taxon>Actinomycetes</taxon>
        <taxon>Kitasatosporales</taxon>
        <taxon>Streptomycetaceae</taxon>
        <taxon>Streptomyces</taxon>
    </lineage>
</organism>
<evidence type="ECO:0000313" key="2">
    <source>
        <dbReference type="Proteomes" id="UP001571476"/>
    </source>
</evidence>